<reference evidence="1" key="1">
    <citation type="submission" date="2023-08" db="EMBL/GenBank/DDBJ databases">
        <authorList>
            <person name="Alioto T."/>
            <person name="Alioto T."/>
            <person name="Gomez Garrido J."/>
        </authorList>
    </citation>
    <scope>NUCLEOTIDE SEQUENCE</scope>
</reference>
<organism evidence="1 2">
    <name type="scientific">Octopus vulgaris</name>
    <name type="common">Common octopus</name>
    <dbReference type="NCBI Taxonomy" id="6645"/>
    <lineage>
        <taxon>Eukaryota</taxon>
        <taxon>Metazoa</taxon>
        <taxon>Spiralia</taxon>
        <taxon>Lophotrochozoa</taxon>
        <taxon>Mollusca</taxon>
        <taxon>Cephalopoda</taxon>
        <taxon>Coleoidea</taxon>
        <taxon>Octopodiformes</taxon>
        <taxon>Octopoda</taxon>
        <taxon>Incirrata</taxon>
        <taxon>Octopodidae</taxon>
        <taxon>Octopus</taxon>
    </lineage>
</organism>
<dbReference type="Proteomes" id="UP001162480">
    <property type="component" value="Chromosome 17"/>
</dbReference>
<proteinExistence type="predicted"/>
<name>A0AA36BKG0_OCTVU</name>
<dbReference type="EMBL" id="OX597830">
    <property type="protein sequence ID" value="CAI9735116.1"/>
    <property type="molecule type" value="Genomic_DNA"/>
</dbReference>
<keyword evidence="2" id="KW-1185">Reference proteome</keyword>
<accession>A0AA36BKG0</accession>
<protein>
    <submittedName>
        <fullName evidence="1">Uncharacterized protein</fullName>
    </submittedName>
</protein>
<evidence type="ECO:0000313" key="2">
    <source>
        <dbReference type="Proteomes" id="UP001162480"/>
    </source>
</evidence>
<sequence>MSPRVNVLSETPGLISDMKSEMNGVKAKDRLGGIRGLKNGRWMVGCEVGSGKRWRICLVERIASQQCGLGLQ</sequence>
<gene>
    <name evidence="1" type="ORF">OCTVUL_1B011743</name>
</gene>
<dbReference type="AlphaFoldDB" id="A0AA36BKG0"/>
<evidence type="ECO:0000313" key="1">
    <source>
        <dbReference type="EMBL" id="CAI9735116.1"/>
    </source>
</evidence>